<dbReference type="InterPro" id="IPR050248">
    <property type="entry name" value="Polysacc_deacetylase_ArnD"/>
</dbReference>
<dbReference type="GO" id="GO:0016810">
    <property type="term" value="F:hydrolase activity, acting on carbon-nitrogen (but not peptide) bonds"/>
    <property type="evidence" value="ECO:0007669"/>
    <property type="project" value="InterPro"/>
</dbReference>
<dbReference type="InterPro" id="IPR002509">
    <property type="entry name" value="NODB_dom"/>
</dbReference>
<dbReference type="PROSITE" id="PS51677">
    <property type="entry name" value="NODB"/>
    <property type="match status" value="1"/>
</dbReference>
<dbReference type="AlphaFoldDB" id="A0A1M6P4F4"/>
<evidence type="ECO:0000313" key="4">
    <source>
        <dbReference type="EMBL" id="SHK02782.1"/>
    </source>
</evidence>
<dbReference type="PANTHER" id="PTHR10587:SF125">
    <property type="entry name" value="POLYSACCHARIDE DEACETYLASE YHEN-RELATED"/>
    <property type="match status" value="1"/>
</dbReference>
<keyword evidence="1" id="KW-0175">Coiled coil</keyword>
<accession>A0A1M6P4F4</accession>
<feature type="transmembrane region" description="Helical" evidence="2">
    <location>
        <begin position="21"/>
        <end position="39"/>
    </location>
</feature>
<keyword evidence="2" id="KW-0812">Transmembrane</keyword>
<gene>
    <name evidence="4" type="ORF">SAMN02745248_01583</name>
</gene>
<reference evidence="4 5" key="1">
    <citation type="submission" date="2016-11" db="EMBL/GenBank/DDBJ databases">
        <authorList>
            <person name="Jaros S."/>
            <person name="Januszkiewicz K."/>
            <person name="Wedrychowicz H."/>
        </authorList>
    </citation>
    <scope>NUCLEOTIDE SEQUENCE [LARGE SCALE GENOMIC DNA]</scope>
    <source>
        <strain evidence="4 5">DSM 3090</strain>
    </source>
</reference>
<evidence type="ECO:0000259" key="3">
    <source>
        <dbReference type="PROSITE" id="PS51677"/>
    </source>
</evidence>
<evidence type="ECO:0000256" key="1">
    <source>
        <dbReference type="SAM" id="Coils"/>
    </source>
</evidence>
<keyword evidence="2" id="KW-0472">Membrane</keyword>
<dbReference type="InterPro" id="IPR011330">
    <property type="entry name" value="Glyco_hydro/deAcase_b/a-brl"/>
</dbReference>
<dbReference type="CDD" id="cd10944">
    <property type="entry name" value="CE4_SmPgdA_like"/>
    <property type="match status" value="1"/>
</dbReference>
<dbReference type="Proteomes" id="UP000183952">
    <property type="component" value="Unassembled WGS sequence"/>
</dbReference>
<keyword evidence="5" id="KW-1185">Reference proteome</keyword>
<dbReference type="SUPFAM" id="SSF88713">
    <property type="entry name" value="Glycoside hydrolase/deacetylase"/>
    <property type="match status" value="1"/>
</dbReference>
<sequence length="299" mass="33964">MKDTRRQSTYRKKTHNSVLNIILFSLFLVCFAMAIFTQAQGMKIKSNKKNLETSIQSMETDIKKTEGNIETLNKDIETLAAKLKKQQEDSKIVYLTFDDGPSSNTMKILDILKQNNVKATFFVNGKPELEHLYKAIADGGHTIANHTYSHDYNKIYQSPEAFKADVKKLDDFIERVTGQAPLHLLRFPGGSNNLVGPNRSNRGNMKNIIQSITPEYIYFDWNVDSTDASTFKQSKEKIVSSVLNEAVLYHNSVVLMHDLNPKTTTPEALPEIISGLKEKGYDFDKLTRDSFAPQFTRLN</sequence>
<dbReference type="GO" id="GO:0005975">
    <property type="term" value="P:carbohydrate metabolic process"/>
    <property type="evidence" value="ECO:0007669"/>
    <property type="project" value="InterPro"/>
</dbReference>
<dbReference type="STRING" id="1121331.SAMN02745248_01583"/>
<dbReference type="EMBL" id="FRAD01000012">
    <property type="protein sequence ID" value="SHK02782.1"/>
    <property type="molecule type" value="Genomic_DNA"/>
</dbReference>
<name>A0A1M6P4F4_9CLOT</name>
<feature type="coiled-coil region" evidence="1">
    <location>
        <begin position="48"/>
        <end position="89"/>
    </location>
</feature>
<evidence type="ECO:0000313" key="5">
    <source>
        <dbReference type="Proteomes" id="UP000183952"/>
    </source>
</evidence>
<organism evidence="4 5">
    <name type="scientific">Hathewaya proteolytica DSM 3090</name>
    <dbReference type="NCBI Taxonomy" id="1121331"/>
    <lineage>
        <taxon>Bacteria</taxon>
        <taxon>Bacillati</taxon>
        <taxon>Bacillota</taxon>
        <taxon>Clostridia</taxon>
        <taxon>Eubacteriales</taxon>
        <taxon>Clostridiaceae</taxon>
        <taxon>Hathewaya</taxon>
    </lineage>
</organism>
<dbReference type="PANTHER" id="PTHR10587">
    <property type="entry name" value="GLYCOSYL TRANSFERASE-RELATED"/>
    <property type="match status" value="1"/>
</dbReference>
<dbReference type="RefSeq" id="WP_072903541.1">
    <property type="nucleotide sequence ID" value="NZ_FRAD01000012.1"/>
</dbReference>
<evidence type="ECO:0000256" key="2">
    <source>
        <dbReference type="SAM" id="Phobius"/>
    </source>
</evidence>
<dbReference type="OrthoDB" id="258610at2"/>
<keyword evidence="2" id="KW-1133">Transmembrane helix</keyword>
<protein>
    <submittedName>
        <fullName evidence="4">Peptidoglycan/xylan/chitin deacetylase, PgdA/CDA1 family</fullName>
    </submittedName>
</protein>
<feature type="domain" description="NodB homology" evidence="3">
    <location>
        <begin position="91"/>
        <end position="284"/>
    </location>
</feature>
<dbReference type="Gene3D" id="3.20.20.370">
    <property type="entry name" value="Glycoside hydrolase/deacetylase"/>
    <property type="match status" value="1"/>
</dbReference>
<dbReference type="Pfam" id="PF01522">
    <property type="entry name" value="Polysacc_deac_1"/>
    <property type="match status" value="1"/>
</dbReference>
<proteinExistence type="predicted"/>